<dbReference type="Pfam" id="PF00892">
    <property type="entry name" value="EamA"/>
    <property type="match status" value="1"/>
</dbReference>
<dbReference type="RefSeq" id="WP_020023617.1">
    <property type="nucleotide sequence ID" value="NZ_CP006911.1"/>
</dbReference>
<keyword evidence="4" id="KW-1185">Reference proteome</keyword>
<feature type="transmembrane region" description="Helical" evidence="1">
    <location>
        <begin position="97"/>
        <end position="119"/>
    </location>
</feature>
<feature type="transmembrane region" description="Helical" evidence="1">
    <location>
        <begin position="241"/>
        <end position="260"/>
    </location>
</feature>
<keyword evidence="1" id="KW-0812">Transmembrane</keyword>
<dbReference type="Proteomes" id="UP000068905">
    <property type="component" value="Chromosome"/>
</dbReference>
<evidence type="ECO:0000256" key="1">
    <source>
        <dbReference type="SAM" id="Phobius"/>
    </source>
</evidence>
<feature type="transmembrane region" description="Helical" evidence="1">
    <location>
        <begin position="7"/>
        <end position="28"/>
    </location>
</feature>
<feature type="domain" description="EamA" evidence="2">
    <location>
        <begin position="7"/>
        <end position="142"/>
    </location>
</feature>
<feature type="transmembrane region" description="Helical" evidence="1">
    <location>
        <begin position="70"/>
        <end position="91"/>
    </location>
</feature>
<dbReference type="SUPFAM" id="SSF103481">
    <property type="entry name" value="Multidrug resistance efflux transporter EmrE"/>
    <property type="match status" value="1"/>
</dbReference>
<gene>
    <name evidence="3" type="ORF">W908_00605</name>
</gene>
<feature type="transmembrane region" description="Helical" evidence="1">
    <location>
        <begin position="149"/>
        <end position="168"/>
    </location>
</feature>
<name>A0A0M3T1J9_9GAMM</name>
<dbReference type="STRING" id="1125411.W908_00605"/>
<dbReference type="InterPro" id="IPR000620">
    <property type="entry name" value="EamA_dom"/>
</dbReference>
<feature type="transmembrane region" description="Helical" evidence="1">
    <location>
        <begin position="126"/>
        <end position="143"/>
    </location>
</feature>
<organism evidence="3 4">
    <name type="scientific">Candidatus Pseudothioglobus singularis PS1</name>
    <dbReference type="NCBI Taxonomy" id="1125411"/>
    <lineage>
        <taxon>Bacteria</taxon>
        <taxon>Pseudomonadati</taxon>
        <taxon>Pseudomonadota</taxon>
        <taxon>Gammaproteobacteria</taxon>
        <taxon>Candidatus Pseudothioglobaceae</taxon>
        <taxon>Candidatus Pseudothioglobus</taxon>
    </lineage>
</organism>
<feature type="transmembrane region" description="Helical" evidence="1">
    <location>
        <begin position="180"/>
        <end position="200"/>
    </location>
</feature>
<dbReference type="AlphaFoldDB" id="A0A0M3T1J9"/>
<dbReference type="KEGG" id="tsn:W908_00605"/>
<feature type="transmembrane region" description="Helical" evidence="1">
    <location>
        <begin position="212"/>
        <end position="229"/>
    </location>
</feature>
<protein>
    <recommendedName>
        <fullName evidence="2">EamA domain-containing protein</fullName>
    </recommendedName>
</protein>
<evidence type="ECO:0000313" key="3">
    <source>
        <dbReference type="EMBL" id="ALE01241.1"/>
    </source>
</evidence>
<dbReference type="PANTHER" id="PTHR22911">
    <property type="entry name" value="ACYL-MALONYL CONDENSING ENZYME-RELATED"/>
    <property type="match status" value="1"/>
</dbReference>
<reference evidence="3 4" key="1">
    <citation type="journal article" date="2015" name="Genome Announc.">
        <title>Genome Sequence of 'Candidatus Thioglobus singularis' Strain PS1, a Mixotroph from the SUP05 Clade of Marine Gammaproteobacteria.</title>
        <authorList>
            <person name="Marshall K.T."/>
            <person name="Morris R.M."/>
        </authorList>
    </citation>
    <scope>NUCLEOTIDE SEQUENCE [LARGE SCALE GENOMIC DNA]</scope>
    <source>
        <strain evidence="3 4">PS1</strain>
    </source>
</reference>
<accession>A0A0M3T1J9</accession>
<sequence>MNNNYLLGFSLVVISGIIWSFGAPLVRLLEDAESFRLQYLLYRGLAITSVILIFVLLREGRHFFQTFKRIDSWSLVGSLVMSVTFFGWIYALTTTTVAITLLMLALSPVLSAFLGFVILGERLSRITFLNMLIVAAGITIMVWDSDKSTTIIGAIYGFFVALGFAIYTITLRKNPEVPKLLTPALAGFWCMLWATILILINGGGFEMPTINIGISMSHGLVVGCGLILYGLGAKYLPSGELVMLSLLEVVLGIFWAWLPVIGINEVPTRNTLIGGMAIILAIILQGIYARKKHVIPMP</sequence>
<dbReference type="InterPro" id="IPR037185">
    <property type="entry name" value="EmrE-like"/>
</dbReference>
<proteinExistence type="predicted"/>
<evidence type="ECO:0000259" key="2">
    <source>
        <dbReference type="Pfam" id="PF00892"/>
    </source>
</evidence>
<feature type="transmembrane region" description="Helical" evidence="1">
    <location>
        <begin position="40"/>
        <end position="58"/>
    </location>
</feature>
<evidence type="ECO:0000313" key="4">
    <source>
        <dbReference type="Proteomes" id="UP000068905"/>
    </source>
</evidence>
<feature type="transmembrane region" description="Helical" evidence="1">
    <location>
        <begin position="272"/>
        <end position="289"/>
    </location>
</feature>
<dbReference type="OrthoDB" id="5192439at2"/>
<keyword evidence="1" id="KW-1133">Transmembrane helix</keyword>
<dbReference type="EMBL" id="CP006911">
    <property type="protein sequence ID" value="ALE01241.1"/>
    <property type="molecule type" value="Genomic_DNA"/>
</dbReference>
<keyword evidence="1" id="KW-0472">Membrane</keyword>
<dbReference type="PANTHER" id="PTHR22911:SF137">
    <property type="entry name" value="SOLUTE CARRIER FAMILY 35 MEMBER G2-RELATED"/>
    <property type="match status" value="1"/>
</dbReference>
<dbReference type="GO" id="GO:0016020">
    <property type="term" value="C:membrane"/>
    <property type="evidence" value="ECO:0007669"/>
    <property type="project" value="InterPro"/>
</dbReference>